<keyword evidence="2" id="KW-0812">Transmembrane</keyword>
<gene>
    <name evidence="3" type="ORF">O181_125694</name>
</gene>
<name>A0A9Q3Q5G9_9BASI</name>
<comment type="caution">
    <text evidence="3">The sequence shown here is derived from an EMBL/GenBank/DDBJ whole genome shotgun (WGS) entry which is preliminary data.</text>
</comment>
<keyword evidence="4" id="KW-1185">Reference proteome</keyword>
<evidence type="ECO:0000256" key="2">
    <source>
        <dbReference type="SAM" id="Phobius"/>
    </source>
</evidence>
<protein>
    <submittedName>
        <fullName evidence="3">Uncharacterized protein</fullName>
    </submittedName>
</protein>
<dbReference type="AlphaFoldDB" id="A0A9Q3Q5G9"/>
<feature type="region of interest" description="Disordered" evidence="1">
    <location>
        <begin position="35"/>
        <end position="58"/>
    </location>
</feature>
<keyword evidence="2" id="KW-0472">Membrane</keyword>
<organism evidence="3 4">
    <name type="scientific">Austropuccinia psidii MF-1</name>
    <dbReference type="NCBI Taxonomy" id="1389203"/>
    <lineage>
        <taxon>Eukaryota</taxon>
        <taxon>Fungi</taxon>
        <taxon>Dikarya</taxon>
        <taxon>Basidiomycota</taxon>
        <taxon>Pucciniomycotina</taxon>
        <taxon>Pucciniomycetes</taxon>
        <taxon>Pucciniales</taxon>
        <taxon>Sphaerophragmiaceae</taxon>
        <taxon>Austropuccinia</taxon>
    </lineage>
</organism>
<dbReference type="Proteomes" id="UP000765509">
    <property type="component" value="Unassembled WGS sequence"/>
</dbReference>
<evidence type="ECO:0000313" key="3">
    <source>
        <dbReference type="EMBL" id="MBW0585979.1"/>
    </source>
</evidence>
<evidence type="ECO:0000313" key="4">
    <source>
        <dbReference type="Proteomes" id="UP000765509"/>
    </source>
</evidence>
<feature type="transmembrane region" description="Helical" evidence="2">
    <location>
        <begin position="67"/>
        <end position="88"/>
    </location>
</feature>
<accession>A0A9Q3Q5G9</accession>
<keyword evidence="2" id="KW-1133">Transmembrane helix</keyword>
<sequence length="116" mass="12550">MLSFTQKIIASLPSLTNLSAIGPSVSTLRYKAAQSPTLSSMSSKHPTNNEPIKLNEPTNLDNKEKKYFHLTGNIILAYLLSSTLILVFTPRSGTLTPNLAKLDKAAALTMPFSSIT</sequence>
<reference evidence="3" key="1">
    <citation type="submission" date="2021-03" db="EMBL/GenBank/DDBJ databases">
        <title>Draft genome sequence of rust myrtle Austropuccinia psidii MF-1, a brazilian biotype.</title>
        <authorList>
            <person name="Quecine M.C."/>
            <person name="Pachon D.M.R."/>
            <person name="Bonatelli M.L."/>
            <person name="Correr F.H."/>
            <person name="Franceschini L.M."/>
            <person name="Leite T.F."/>
            <person name="Margarido G.R.A."/>
            <person name="Almeida C.A."/>
            <person name="Ferrarezi J.A."/>
            <person name="Labate C.A."/>
        </authorList>
    </citation>
    <scope>NUCLEOTIDE SEQUENCE</scope>
    <source>
        <strain evidence="3">MF-1</strain>
    </source>
</reference>
<dbReference type="EMBL" id="AVOT02122524">
    <property type="protein sequence ID" value="MBW0585979.1"/>
    <property type="molecule type" value="Genomic_DNA"/>
</dbReference>
<evidence type="ECO:0000256" key="1">
    <source>
        <dbReference type="SAM" id="MobiDB-lite"/>
    </source>
</evidence>
<proteinExistence type="predicted"/>